<organism evidence="5 6">
    <name type="scientific">Pontibacter chinhatensis</name>
    <dbReference type="NCBI Taxonomy" id="1436961"/>
    <lineage>
        <taxon>Bacteria</taxon>
        <taxon>Pseudomonadati</taxon>
        <taxon>Bacteroidota</taxon>
        <taxon>Cytophagia</taxon>
        <taxon>Cytophagales</taxon>
        <taxon>Hymenobacteraceae</taxon>
        <taxon>Pontibacter</taxon>
    </lineage>
</organism>
<evidence type="ECO:0000313" key="5">
    <source>
        <dbReference type="EMBL" id="SFF94573.1"/>
    </source>
</evidence>
<dbReference type="PANTHER" id="PTHR43685:SF5">
    <property type="entry name" value="GLYCOSYLTRANSFERASE EPSE-RELATED"/>
    <property type="match status" value="1"/>
</dbReference>
<comment type="similarity">
    <text evidence="1">Belongs to the glycosyltransferase 2 family.</text>
</comment>
<evidence type="ECO:0000313" key="6">
    <source>
        <dbReference type="Proteomes" id="UP000198724"/>
    </source>
</evidence>
<dbReference type="AlphaFoldDB" id="A0A1I2MT28"/>
<dbReference type="GO" id="GO:0016757">
    <property type="term" value="F:glycosyltransferase activity"/>
    <property type="evidence" value="ECO:0007669"/>
    <property type="project" value="UniProtKB-KW"/>
</dbReference>
<dbReference type="STRING" id="1436961.SAMN05421739_101464"/>
<dbReference type="PANTHER" id="PTHR43685">
    <property type="entry name" value="GLYCOSYLTRANSFERASE"/>
    <property type="match status" value="1"/>
</dbReference>
<accession>A0A1I2MT28</accession>
<gene>
    <name evidence="5" type="ORF">SAMN05421739_101464</name>
</gene>
<dbReference type="InterPro" id="IPR050834">
    <property type="entry name" value="Glycosyltransf_2"/>
</dbReference>
<reference evidence="6" key="1">
    <citation type="submission" date="2016-10" db="EMBL/GenBank/DDBJ databases">
        <authorList>
            <person name="Varghese N."/>
            <person name="Submissions S."/>
        </authorList>
    </citation>
    <scope>NUCLEOTIDE SEQUENCE [LARGE SCALE GENOMIC DNA]</scope>
    <source>
        <strain evidence="6">LP51</strain>
    </source>
</reference>
<evidence type="ECO:0000256" key="3">
    <source>
        <dbReference type="ARBA" id="ARBA00022679"/>
    </source>
</evidence>
<name>A0A1I2MT28_9BACT</name>
<keyword evidence="6" id="KW-1185">Reference proteome</keyword>
<dbReference type="RefSeq" id="WP_092098619.1">
    <property type="nucleotide sequence ID" value="NZ_FOOT01000001.1"/>
</dbReference>
<evidence type="ECO:0000259" key="4">
    <source>
        <dbReference type="Pfam" id="PF00535"/>
    </source>
</evidence>
<dbReference type="OrthoDB" id="9815829at2"/>
<dbReference type="InterPro" id="IPR001173">
    <property type="entry name" value="Glyco_trans_2-like"/>
</dbReference>
<evidence type="ECO:0000256" key="1">
    <source>
        <dbReference type="ARBA" id="ARBA00006739"/>
    </source>
</evidence>
<sequence length="266" mass="30716">MTNDIVVLIPHYNNPEGLQRSLASIAFPSPIDVLIVDDGSRTKPDEQKLRQLFQHELRLTFLYNKVNEGIEDTLNNGLRYIQSQMQCQYIARLDCGDTCSPTRFMKQKQHLDVHPDVYLIGSWVDFVDEQGKKVYTYKAPAEHQAIIRNMYLKCSFIHPSVMFRTAAIDEIGLYPTHYKAAEDYAFFFRFVRKFNTYIIPEVLTFCEVNDKGISYTKRRTQLKSKIQILLDNKTASPFFLLGLARNFVLSALPYSIVAKAKAILLK</sequence>
<dbReference type="Pfam" id="PF00535">
    <property type="entry name" value="Glycos_transf_2"/>
    <property type="match status" value="1"/>
</dbReference>
<keyword evidence="3 5" id="KW-0808">Transferase</keyword>
<proteinExistence type="inferred from homology"/>
<keyword evidence="2" id="KW-0328">Glycosyltransferase</keyword>
<dbReference type="Gene3D" id="3.90.550.10">
    <property type="entry name" value="Spore Coat Polysaccharide Biosynthesis Protein SpsA, Chain A"/>
    <property type="match status" value="1"/>
</dbReference>
<dbReference type="InterPro" id="IPR029044">
    <property type="entry name" value="Nucleotide-diphossugar_trans"/>
</dbReference>
<dbReference type="Proteomes" id="UP000198724">
    <property type="component" value="Unassembled WGS sequence"/>
</dbReference>
<dbReference type="EMBL" id="FOOT01000001">
    <property type="protein sequence ID" value="SFF94573.1"/>
    <property type="molecule type" value="Genomic_DNA"/>
</dbReference>
<feature type="domain" description="Glycosyltransferase 2-like" evidence="4">
    <location>
        <begin position="7"/>
        <end position="169"/>
    </location>
</feature>
<protein>
    <submittedName>
        <fullName evidence="5">Glycosyl transferase family 2</fullName>
    </submittedName>
</protein>
<dbReference type="SUPFAM" id="SSF53448">
    <property type="entry name" value="Nucleotide-diphospho-sugar transferases"/>
    <property type="match status" value="1"/>
</dbReference>
<evidence type="ECO:0000256" key="2">
    <source>
        <dbReference type="ARBA" id="ARBA00022676"/>
    </source>
</evidence>